<reference evidence="2" key="1">
    <citation type="submission" date="2021-01" db="EMBL/GenBank/DDBJ databases">
        <title>Whole genome shotgun sequence of Cellulomonas chitinilytica NBRC 110799.</title>
        <authorList>
            <person name="Komaki H."/>
            <person name="Tamura T."/>
        </authorList>
    </citation>
    <scope>NUCLEOTIDE SEQUENCE</scope>
    <source>
        <strain evidence="2">NBRC 110799</strain>
    </source>
</reference>
<evidence type="ECO:0000313" key="3">
    <source>
        <dbReference type="Proteomes" id="UP000632740"/>
    </source>
</evidence>
<organism evidence="2 3">
    <name type="scientific">Cellulomonas chitinilytica</name>
    <dbReference type="NCBI Taxonomy" id="398759"/>
    <lineage>
        <taxon>Bacteria</taxon>
        <taxon>Bacillati</taxon>
        <taxon>Actinomycetota</taxon>
        <taxon>Actinomycetes</taxon>
        <taxon>Micrococcales</taxon>
        <taxon>Cellulomonadaceae</taxon>
        <taxon>Cellulomonas</taxon>
    </lineage>
</organism>
<dbReference type="EMBL" id="BONK01000002">
    <property type="protein sequence ID" value="GIG19963.1"/>
    <property type="molecule type" value="Genomic_DNA"/>
</dbReference>
<evidence type="ECO:0000259" key="1">
    <source>
        <dbReference type="PROSITE" id="PS50883"/>
    </source>
</evidence>
<name>A0A919P174_9CELL</name>
<dbReference type="SMART" id="SM00052">
    <property type="entry name" value="EAL"/>
    <property type="match status" value="1"/>
</dbReference>
<dbReference type="PANTHER" id="PTHR33121:SF76">
    <property type="entry name" value="SIGNALING PROTEIN"/>
    <property type="match status" value="1"/>
</dbReference>
<dbReference type="GO" id="GO:0071111">
    <property type="term" value="F:cyclic-guanylate-specific phosphodiesterase activity"/>
    <property type="evidence" value="ECO:0007669"/>
    <property type="project" value="InterPro"/>
</dbReference>
<accession>A0A919P174</accession>
<sequence>MTAPLAAPRTPARLPVARQPIWTTGSQLHGYEYLYRSRHGRPAQVDLWSAPDQDVATASVLETLYDAGEPPGEARAFVNVTRSFVVRDRPLPAVHDRLVLEVVESVVVDDEVLAGLAALRNLGHLIAIDDFEATDGQRRMLPYADYVKLDCRAVERQGTALVDLARSWGGRLVAERVSTADRLAACTSLGFDLLQGDVLGPAVTLPL</sequence>
<dbReference type="SUPFAM" id="SSF141868">
    <property type="entry name" value="EAL domain-like"/>
    <property type="match status" value="1"/>
</dbReference>
<dbReference type="InterPro" id="IPR035919">
    <property type="entry name" value="EAL_sf"/>
</dbReference>
<dbReference type="AlphaFoldDB" id="A0A919P174"/>
<evidence type="ECO:0000313" key="2">
    <source>
        <dbReference type="EMBL" id="GIG19963.1"/>
    </source>
</evidence>
<feature type="domain" description="EAL" evidence="1">
    <location>
        <begin position="1"/>
        <end position="207"/>
    </location>
</feature>
<gene>
    <name evidence="2" type="ORF">Cch01nite_06870</name>
</gene>
<dbReference type="RefSeq" id="WP_203748627.1">
    <property type="nucleotide sequence ID" value="NZ_BONK01000002.1"/>
</dbReference>
<comment type="caution">
    <text evidence="2">The sequence shown here is derived from an EMBL/GenBank/DDBJ whole genome shotgun (WGS) entry which is preliminary data.</text>
</comment>
<proteinExistence type="predicted"/>
<dbReference type="InterPro" id="IPR001633">
    <property type="entry name" value="EAL_dom"/>
</dbReference>
<dbReference type="InterPro" id="IPR050706">
    <property type="entry name" value="Cyclic-di-GMP_PDE-like"/>
</dbReference>
<dbReference type="PROSITE" id="PS50883">
    <property type="entry name" value="EAL"/>
    <property type="match status" value="1"/>
</dbReference>
<keyword evidence="3" id="KW-1185">Reference proteome</keyword>
<dbReference type="Proteomes" id="UP000632740">
    <property type="component" value="Unassembled WGS sequence"/>
</dbReference>
<protein>
    <recommendedName>
        <fullName evidence="1">EAL domain-containing protein</fullName>
    </recommendedName>
</protein>
<dbReference type="Gene3D" id="3.20.20.450">
    <property type="entry name" value="EAL domain"/>
    <property type="match status" value="1"/>
</dbReference>
<dbReference type="Pfam" id="PF00563">
    <property type="entry name" value="EAL"/>
    <property type="match status" value="1"/>
</dbReference>
<dbReference type="PANTHER" id="PTHR33121">
    <property type="entry name" value="CYCLIC DI-GMP PHOSPHODIESTERASE PDEF"/>
    <property type="match status" value="1"/>
</dbReference>